<dbReference type="InterPro" id="IPR012337">
    <property type="entry name" value="RNaseH-like_sf"/>
</dbReference>
<dbReference type="InterPro" id="IPR052929">
    <property type="entry name" value="RNase_H-like_EbsB-rel"/>
</dbReference>
<dbReference type="InterPro" id="IPR044730">
    <property type="entry name" value="RNase_H-like_dom_plant"/>
</dbReference>
<protein>
    <recommendedName>
        <fullName evidence="1">RNase H type-1 domain-containing protein</fullName>
    </recommendedName>
</protein>
<dbReference type="EMBL" id="DUZY01000003">
    <property type="protein sequence ID" value="DAD33222.1"/>
    <property type="molecule type" value="Genomic_DNA"/>
</dbReference>
<proteinExistence type="predicted"/>
<gene>
    <name evidence="2" type="ORF">HUJ06_012073</name>
</gene>
<dbReference type="GO" id="GO:0003676">
    <property type="term" value="F:nucleic acid binding"/>
    <property type="evidence" value="ECO:0007669"/>
    <property type="project" value="InterPro"/>
</dbReference>
<reference evidence="2 3" key="1">
    <citation type="journal article" date="2020" name="Mol. Biol. Evol.">
        <title>Distinct Expression and Methylation Patterns for Genes with Different Fates following a Single Whole-Genome Duplication in Flowering Plants.</title>
        <authorList>
            <person name="Shi T."/>
            <person name="Rahmani R.S."/>
            <person name="Gugger P.F."/>
            <person name="Wang M."/>
            <person name="Li H."/>
            <person name="Zhang Y."/>
            <person name="Li Z."/>
            <person name="Wang Q."/>
            <person name="Van de Peer Y."/>
            <person name="Marchal K."/>
            <person name="Chen J."/>
        </authorList>
    </citation>
    <scope>NUCLEOTIDE SEQUENCE [LARGE SCALE GENOMIC DNA]</scope>
    <source>
        <tissue evidence="2">Leaf</tissue>
    </source>
</reference>
<dbReference type="GO" id="GO:0004523">
    <property type="term" value="F:RNA-DNA hybrid ribonuclease activity"/>
    <property type="evidence" value="ECO:0007669"/>
    <property type="project" value="InterPro"/>
</dbReference>
<evidence type="ECO:0000313" key="2">
    <source>
        <dbReference type="EMBL" id="DAD33222.1"/>
    </source>
</evidence>
<dbReference type="PANTHER" id="PTHR47074">
    <property type="entry name" value="BNAC02G40300D PROTEIN"/>
    <property type="match status" value="1"/>
</dbReference>
<comment type="caution">
    <text evidence="2">The sequence shown here is derived from an EMBL/GenBank/DDBJ whole genome shotgun (WGS) entry which is preliminary data.</text>
</comment>
<dbReference type="SUPFAM" id="SSF53098">
    <property type="entry name" value="Ribonuclease H-like"/>
    <property type="match status" value="1"/>
</dbReference>
<evidence type="ECO:0000259" key="1">
    <source>
        <dbReference type="Pfam" id="PF13456"/>
    </source>
</evidence>
<dbReference type="AlphaFoldDB" id="A0A822YL26"/>
<evidence type="ECO:0000313" key="3">
    <source>
        <dbReference type="Proteomes" id="UP000607653"/>
    </source>
</evidence>
<accession>A0A822YL26</accession>
<name>A0A822YL26_NELNU</name>
<dbReference type="InterPro" id="IPR036397">
    <property type="entry name" value="RNaseH_sf"/>
</dbReference>
<dbReference type="Pfam" id="PF13456">
    <property type="entry name" value="RVT_3"/>
    <property type="match status" value="1"/>
</dbReference>
<dbReference type="CDD" id="cd06222">
    <property type="entry name" value="RNase_H_like"/>
    <property type="match status" value="1"/>
</dbReference>
<feature type="domain" description="RNase H type-1" evidence="1">
    <location>
        <begin position="6"/>
        <end position="88"/>
    </location>
</feature>
<keyword evidence="3" id="KW-1185">Reference proteome</keyword>
<dbReference type="PANTHER" id="PTHR47074:SF74">
    <property type="match status" value="1"/>
</dbReference>
<dbReference type="Gene3D" id="3.30.420.10">
    <property type="entry name" value="Ribonuclease H-like superfamily/Ribonuclease H"/>
    <property type="match status" value="1"/>
</dbReference>
<dbReference type="InterPro" id="IPR002156">
    <property type="entry name" value="RNaseH_domain"/>
</dbReference>
<dbReference type="Proteomes" id="UP000607653">
    <property type="component" value="Unassembled WGS sequence"/>
</dbReference>
<organism evidence="2 3">
    <name type="scientific">Nelumbo nucifera</name>
    <name type="common">Sacred lotus</name>
    <dbReference type="NCBI Taxonomy" id="4432"/>
    <lineage>
        <taxon>Eukaryota</taxon>
        <taxon>Viridiplantae</taxon>
        <taxon>Streptophyta</taxon>
        <taxon>Embryophyta</taxon>
        <taxon>Tracheophyta</taxon>
        <taxon>Spermatophyta</taxon>
        <taxon>Magnoliopsida</taxon>
        <taxon>Proteales</taxon>
        <taxon>Nelumbonaceae</taxon>
        <taxon>Nelumbo</taxon>
    </lineage>
</organism>
<sequence>MLASAPLMAERLALFEALKILLPKVLVNIVVELDYTQLVNQLLDHSSSSLPDLVFVKENISKQCEGRSISYCWVPCEINRAAHLLAKKGFTSNLFSEEAFPLWLSLNLSVVVFV</sequence>